<dbReference type="Pfam" id="PF00078">
    <property type="entry name" value="RVT_1"/>
    <property type="match status" value="1"/>
</dbReference>
<sequence>MFAISPLSRFMHYCNMNHFQATKRVLRYIKGTLSFGVMFTKVNSMKLLDFADSDWVGSIDDMKSSSRSRTEENRLRLRENEGSRINESERISESTIVKATEGSGTVEDPNEMVKVMVAFWPCKWPVLVTRPRHMGVPVSPRGRSSRNIRNVSGGQRTTRDTVARFEAKAPARAYAIRAREEASSLYVITSTFTLYDTSVIAMIDPGSTHSYICINLVSSNTLPVESTEFVIKVSNPLGKSVLVDKVCKNCPLMFRDICFPTDMMLFPFDEFDIILGMDWLTLHDAVVNCKRKTFDLRCPNDEIVQVESNDLNGLPAVISVLKAKKYMKKGELPGLPPICEVEFGIDLLPGTTPISIAPFRIAPTKLKEVKSQLQELTNRGFARSSFSPWGALVLFVKTKYGTMRVCIDYRELNKVTIKNKYPLPRIDDLFDQLKGATVFSKIDLRSGYYQLRHQEYKLIRARFRYSGMETSEKCSEV</sequence>
<dbReference type="CDD" id="cd01647">
    <property type="entry name" value="RT_LTR"/>
    <property type="match status" value="1"/>
</dbReference>
<keyword evidence="3" id="KW-0548">Nucleotidyltransferase</keyword>
<dbReference type="InterPro" id="IPR021109">
    <property type="entry name" value="Peptidase_aspartic_dom_sf"/>
</dbReference>
<dbReference type="InterPro" id="IPR032567">
    <property type="entry name" value="RTL1-rel"/>
</dbReference>
<dbReference type="OrthoDB" id="6932368at2759"/>
<dbReference type="SUPFAM" id="SSF50630">
    <property type="entry name" value="Acid proteases"/>
    <property type="match status" value="1"/>
</dbReference>
<dbReference type="InterPro" id="IPR000477">
    <property type="entry name" value="RT_dom"/>
</dbReference>
<dbReference type="Gene3D" id="3.30.70.270">
    <property type="match status" value="1"/>
</dbReference>
<comment type="caution">
    <text evidence="3">The sequence shown here is derived from an EMBL/GenBank/DDBJ whole genome shotgun (WGS) entry which is preliminary data.</text>
</comment>
<evidence type="ECO:0000256" key="1">
    <source>
        <dbReference type="SAM" id="MobiDB-lite"/>
    </source>
</evidence>
<evidence type="ECO:0000313" key="4">
    <source>
        <dbReference type="Proteomes" id="UP000325315"/>
    </source>
</evidence>
<dbReference type="Proteomes" id="UP000325315">
    <property type="component" value="Unassembled WGS sequence"/>
</dbReference>
<protein>
    <submittedName>
        <fullName evidence="3">Reverse transcriptase</fullName>
    </submittedName>
</protein>
<dbReference type="InterPro" id="IPR043502">
    <property type="entry name" value="DNA/RNA_pol_sf"/>
</dbReference>
<accession>A0A5B6W955</accession>
<dbReference type="EMBL" id="SMMG02000004">
    <property type="protein sequence ID" value="KAA3477745.1"/>
    <property type="molecule type" value="Genomic_DNA"/>
</dbReference>
<keyword evidence="3" id="KW-0695">RNA-directed DNA polymerase</keyword>
<dbReference type="PANTHER" id="PTHR15503:SF45">
    <property type="entry name" value="RNA-DIRECTED DNA POLYMERASE HOMOLOG"/>
    <property type="match status" value="1"/>
</dbReference>
<keyword evidence="4" id="KW-1185">Reference proteome</keyword>
<proteinExistence type="predicted"/>
<dbReference type="InterPro" id="IPR043128">
    <property type="entry name" value="Rev_trsase/Diguanyl_cyclase"/>
</dbReference>
<feature type="compositionally biased region" description="Polar residues" evidence="1">
    <location>
        <begin position="145"/>
        <end position="156"/>
    </location>
</feature>
<name>A0A5B6W955_9ROSI</name>
<dbReference type="SUPFAM" id="SSF56672">
    <property type="entry name" value="DNA/RNA polymerases"/>
    <property type="match status" value="1"/>
</dbReference>
<feature type="region of interest" description="Disordered" evidence="1">
    <location>
        <begin position="61"/>
        <end position="92"/>
    </location>
</feature>
<dbReference type="Gene3D" id="3.10.10.10">
    <property type="entry name" value="HIV Type 1 Reverse Transcriptase, subunit A, domain 1"/>
    <property type="match status" value="1"/>
</dbReference>
<dbReference type="PANTHER" id="PTHR15503">
    <property type="entry name" value="LDOC1 RELATED"/>
    <property type="match status" value="1"/>
</dbReference>
<feature type="region of interest" description="Disordered" evidence="1">
    <location>
        <begin position="136"/>
        <end position="157"/>
    </location>
</feature>
<reference evidence="4" key="1">
    <citation type="journal article" date="2019" name="Plant Biotechnol. J.">
        <title>Genome sequencing of the Australian wild diploid species Gossypium australe highlights disease resistance and delayed gland morphogenesis.</title>
        <authorList>
            <person name="Cai Y."/>
            <person name="Cai X."/>
            <person name="Wang Q."/>
            <person name="Wang P."/>
            <person name="Zhang Y."/>
            <person name="Cai C."/>
            <person name="Xu Y."/>
            <person name="Wang K."/>
            <person name="Zhou Z."/>
            <person name="Wang C."/>
            <person name="Geng S."/>
            <person name="Li B."/>
            <person name="Dong Q."/>
            <person name="Hou Y."/>
            <person name="Wang H."/>
            <person name="Ai P."/>
            <person name="Liu Z."/>
            <person name="Yi F."/>
            <person name="Sun M."/>
            <person name="An G."/>
            <person name="Cheng J."/>
            <person name="Zhang Y."/>
            <person name="Shi Q."/>
            <person name="Xie Y."/>
            <person name="Shi X."/>
            <person name="Chang Y."/>
            <person name="Huang F."/>
            <person name="Chen Y."/>
            <person name="Hong S."/>
            <person name="Mi L."/>
            <person name="Sun Q."/>
            <person name="Zhang L."/>
            <person name="Zhou B."/>
            <person name="Peng R."/>
            <person name="Zhang X."/>
            <person name="Liu F."/>
        </authorList>
    </citation>
    <scope>NUCLEOTIDE SEQUENCE [LARGE SCALE GENOMIC DNA]</scope>
    <source>
        <strain evidence="4">cv. PA1801</strain>
    </source>
</reference>
<feature type="domain" description="Reverse transcriptase" evidence="2">
    <location>
        <begin position="399"/>
        <end position="455"/>
    </location>
</feature>
<dbReference type="CDD" id="cd00303">
    <property type="entry name" value="retropepsin_like"/>
    <property type="match status" value="1"/>
</dbReference>
<gene>
    <name evidence="3" type="ORF">EPI10_011610</name>
</gene>
<dbReference type="Pfam" id="PF08284">
    <property type="entry name" value="RVP_2"/>
    <property type="match status" value="1"/>
</dbReference>
<keyword evidence="3" id="KW-0808">Transferase</keyword>
<dbReference type="Gene3D" id="2.40.70.10">
    <property type="entry name" value="Acid Proteases"/>
    <property type="match status" value="1"/>
</dbReference>
<evidence type="ECO:0000259" key="2">
    <source>
        <dbReference type="Pfam" id="PF00078"/>
    </source>
</evidence>
<dbReference type="GO" id="GO:0003964">
    <property type="term" value="F:RNA-directed DNA polymerase activity"/>
    <property type="evidence" value="ECO:0007669"/>
    <property type="project" value="UniProtKB-KW"/>
</dbReference>
<evidence type="ECO:0000313" key="3">
    <source>
        <dbReference type="EMBL" id="KAA3477745.1"/>
    </source>
</evidence>
<organism evidence="3 4">
    <name type="scientific">Gossypium australe</name>
    <dbReference type="NCBI Taxonomy" id="47621"/>
    <lineage>
        <taxon>Eukaryota</taxon>
        <taxon>Viridiplantae</taxon>
        <taxon>Streptophyta</taxon>
        <taxon>Embryophyta</taxon>
        <taxon>Tracheophyta</taxon>
        <taxon>Spermatophyta</taxon>
        <taxon>Magnoliopsida</taxon>
        <taxon>eudicotyledons</taxon>
        <taxon>Gunneridae</taxon>
        <taxon>Pentapetalae</taxon>
        <taxon>rosids</taxon>
        <taxon>malvids</taxon>
        <taxon>Malvales</taxon>
        <taxon>Malvaceae</taxon>
        <taxon>Malvoideae</taxon>
        <taxon>Gossypium</taxon>
    </lineage>
</organism>
<dbReference type="AlphaFoldDB" id="A0A5B6W955"/>